<evidence type="ECO:0000256" key="1">
    <source>
        <dbReference type="ARBA" id="ARBA00004418"/>
    </source>
</evidence>
<keyword evidence="5" id="KW-0574">Periplasm</keyword>
<organism evidence="12 13">
    <name type="scientific">Emticicia aquatilis</name>
    <dbReference type="NCBI Taxonomy" id="1537369"/>
    <lineage>
        <taxon>Bacteria</taxon>
        <taxon>Pseudomonadati</taxon>
        <taxon>Bacteroidota</taxon>
        <taxon>Cytophagia</taxon>
        <taxon>Cytophagales</taxon>
        <taxon>Leadbetterellaceae</taxon>
        <taxon>Emticicia</taxon>
    </lineage>
</organism>
<feature type="domain" description="Cytochrome c" evidence="11">
    <location>
        <begin position="241"/>
        <end position="365"/>
    </location>
</feature>
<dbReference type="InterPro" id="IPR051395">
    <property type="entry name" value="Cytochrome_c_Peroxidase/MauG"/>
</dbReference>
<dbReference type="Proteomes" id="UP000609064">
    <property type="component" value="Unassembled WGS sequence"/>
</dbReference>
<evidence type="ECO:0000256" key="10">
    <source>
        <dbReference type="SAM" id="SignalP"/>
    </source>
</evidence>
<keyword evidence="12" id="KW-0575">Peroxidase</keyword>
<feature type="chain" id="PRO_5037344848" evidence="10">
    <location>
        <begin position="22"/>
        <end position="388"/>
    </location>
</feature>
<feature type="binding site" description="covalent" evidence="8">
    <location>
        <position position="76"/>
    </location>
    <ligand>
        <name>heme c</name>
        <dbReference type="ChEBI" id="CHEBI:61717"/>
        <label>1</label>
    </ligand>
</feature>
<dbReference type="Gene3D" id="1.10.760.10">
    <property type="entry name" value="Cytochrome c-like domain"/>
    <property type="match status" value="2"/>
</dbReference>
<comment type="caution">
    <text evidence="12">The sequence shown here is derived from an EMBL/GenBank/DDBJ whole genome shotgun (WGS) entry which is preliminary data.</text>
</comment>
<evidence type="ECO:0000259" key="11">
    <source>
        <dbReference type="PROSITE" id="PS51007"/>
    </source>
</evidence>
<keyword evidence="3 9" id="KW-0479">Metal-binding</keyword>
<evidence type="ECO:0000256" key="8">
    <source>
        <dbReference type="PIRSR" id="PIRSR000294-1"/>
    </source>
</evidence>
<protein>
    <submittedName>
        <fullName evidence="12">Cytochrome-c peroxidase</fullName>
    </submittedName>
</protein>
<keyword evidence="7 9" id="KW-0408">Iron</keyword>
<dbReference type="RefSeq" id="WP_188766023.1">
    <property type="nucleotide sequence ID" value="NZ_BMKK01000004.1"/>
</dbReference>
<evidence type="ECO:0000256" key="3">
    <source>
        <dbReference type="ARBA" id="ARBA00022723"/>
    </source>
</evidence>
<dbReference type="GO" id="GO:0004130">
    <property type="term" value="F:cytochrome-c peroxidase activity"/>
    <property type="evidence" value="ECO:0007669"/>
    <property type="project" value="TreeGrafter"/>
</dbReference>
<name>A0A917DQC9_9BACT</name>
<evidence type="ECO:0000313" key="12">
    <source>
        <dbReference type="EMBL" id="GGD56611.1"/>
    </source>
</evidence>
<dbReference type="EMBL" id="BMKK01000004">
    <property type="protein sequence ID" value="GGD56611.1"/>
    <property type="molecule type" value="Genomic_DNA"/>
</dbReference>
<sequence>MNVKSSILWASLCFLASVFIACQKNEELIPTVSTANQNNSETAAFRVDATASTETIALGKALFWDPILSGKRDVACATCHHPANGYADNLDLSIGVNAVGLGANRHFLSPNTFAFVKRNAQTILNTAFNGMDANGNVNAATAPMFWDSRVRSLEAQSVEPIKALEEMRGNAYSEAVALDSVVARLKRIPQYQQLFQSAFGNAQSITASNMGIAIAAFERTLVANNSRVDRYKAGETSALSALEVRGMNAFQTVGCANCHSGNMFSDYQLHVLSVPDNTKNAQSDAGANNTYAFRTPSLRNLKVTAPYMHSGVFQTLDDVVRFYGRIAGGNSQNRNVAVRQIDPRIRNLRIGNNQAAIVAFINALSDDNFDKSVPTSVPSRLSVGGNIR</sequence>
<dbReference type="GO" id="GO:0042597">
    <property type="term" value="C:periplasmic space"/>
    <property type="evidence" value="ECO:0007669"/>
    <property type="project" value="UniProtKB-SubCell"/>
</dbReference>
<comment type="PTM">
    <text evidence="8">Binds 2 heme groups per subunit.</text>
</comment>
<keyword evidence="6" id="KW-0560">Oxidoreductase</keyword>
<reference evidence="12" key="2">
    <citation type="submission" date="2020-09" db="EMBL/GenBank/DDBJ databases">
        <authorList>
            <person name="Sun Q."/>
            <person name="Zhou Y."/>
        </authorList>
    </citation>
    <scope>NUCLEOTIDE SEQUENCE</scope>
    <source>
        <strain evidence="12">CGMCC 1.15958</strain>
    </source>
</reference>
<evidence type="ECO:0000313" key="13">
    <source>
        <dbReference type="Proteomes" id="UP000609064"/>
    </source>
</evidence>
<feature type="binding site" description="covalent" evidence="8">
    <location>
        <position position="255"/>
    </location>
    <ligand>
        <name>heme c</name>
        <dbReference type="ChEBI" id="CHEBI:61717"/>
        <label>2</label>
    </ligand>
</feature>
<dbReference type="Pfam" id="PF03150">
    <property type="entry name" value="CCP_MauG"/>
    <property type="match status" value="1"/>
</dbReference>
<dbReference type="PANTHER" id="PTHR30600">
    <property type="entry name" value="CYTOCHROME C PEROXIDASE-RELATED"/>
    <property type="match status" value="1"/>
</dbReference>
<dbReference type="AlphaFoldDB" id="A0A917DQC9"/>
<evidence type="ECO:0000256" key="4">
    <source>
        <dbReference type="ARBA" id="ARBA00022729"/>
    </source>
</evidence>
<evidence type="ECO:0000256" key="5">
    <source>
        <dbReference type="ARBA" id="ARBA00022764"/>
    </source>
</evidence>
<dbReference type="PROSITE" id="PS51257">
    <property type="entry name" value="PROKAR_LIPOPROTEIN"/>
    <property type="match status" value="1"/>
</dbReference>
<dbReference type="GO" id="GO:0046872">
    <property type="term" value="F:metal ion binding"/>
    <property type="evidence" value="ECO:0007669"/>
    <property type="project" value="UniProtKB-KW"/>
</dbReference>
<dbReference type="InterPro" id="IPR036909">
    <property type="entry name" value="Cyt_c-like_dom_sf"/>
</dbReference>
<comment type="subcellular location">
    <subcellularLocation>
        <location evidence="1">Periplasm</location>
    </subcellularLocation>
</comment>
<dbReference type="PIRSF" id="PIRSF000294">
    <property type="entry name" value="Cytochrome-c_peroxidase"/>
    <property type="match status" value="1"/>
</dbReference>
<proteinExistence type="predicted"/>
<dbReference type="GO" id="GO:0009055">
    <property type="term" value="F:electron transfer activity"/>
    <property type="evidence" value="ECO:0007669"/>
    <property type="project" value="InterPro"/>
</dbReference>
<keyword evidence="2 8" id="KW-0349">Heme</keyword>
<dbReference type="InterPro" id="IPR026259">
    <property type="entry name" value="MauG/Cytc_peroxidase"/>
</dbReference>
<dbReference type="InterPro" id="IPR004852">
    <property type="entry name" value="Di-haem_cyt_c_peroxidsae"/>
</dbReference>
<reference evidence="12" key="1">
    <citation type="journal article" date="2014" name="Int. J. Syst. Evol. Microbiol.">
        <title>Complete genome sequence of Corynebacterium casei LMG S-19264T (=DSM 44701T), isolated from a smear-ripened cheese.</title>
        <authorList>
            <consortium name="US DOE Joint Genome Institute (JGI-PGF)"/>
            <person name="Walter F."/>
            <person name="Albersmeier A."/>
            <person name="Kalinowski J."/>
            <person name="Ruckert C."/>
        </authorList>
    </citation>
    <scope>NUCLEOTIDE SEQUENCE</scope>
    <source>
        <strain evidence="12">CGMCC 1.15958</strain>
    </source>
</reference>
<keyword evidence="4 10" id="KW-0732">Signal</keyword>
<dbReference type="SUPFAM" id="SSF46626">
    <property type="entry name" value="Cytochrome c"/>
    <property type="match status" value="2"/>
</dbReference>
<evidence type="ECO:0000256" key="2">
    <source>
        <dbReference type="ARBA" id="ARBA00022617"/>
    </source>
</evidence>
<feature type="signal peptide" evidence="10">
    <location>
        <begin position="1"/>
        <end position="21"/>
    </location>
</feature>
<feature type="binding site" description="covalent" evidence="8">
    <location>
        <position position="258"/>
    </location>
    <ligand>
        <name>heme c</name>
        <dbReference type="ChEBI" id="CHEBI:61717"/>
        <label>2</label>
    </ligand>
</feature>
<dbReference type="PROSITE" id="PS51007">
    <property type="entry name" value="CYTC"/>
    <property type="match status" value="1"/>
</dbReference>
<gene>
    <name evidence="12" type="primary">mauG</name>
    <name evidence="12" type="ORF">GCM10011514_20870</name>
</gene>
<comment type="cofactor">
    <cofactor evidence="8">
        <name>heme</name>
        <dbReference type="ChEBI" id="CHEBI:30413"/>
    </cofactor>
    <text evidence="8">Binds 2 heme groups.</text>
</comment>
<evidence type="ECO:0000256" key="7">
    <source>
        <dbReference type="ARBA" id="ARBA00023004"/>
    </source>
</evidence>
<accession>A0A917DQC9</accession>
<keyword evidence="13" id="KW-1185">Reference proteome</keyword>
<feature type="binding site" description="axial binding residue" evidence="9">
    <location>
        <position position="259"/>
    </location>
    <ligand>
        <name>heme c</name>
        <dbReference type="ChEBI" id="CHEBI:61717"/>
        <label>2</label>
    </ligand>
    <ligandPart>
        <name>Fe</name>
        <dbReference type="ChEBI" id="CHEBI:18248"/>
    </ligandPart>
</feature>
<evidence type="ECO:0000256" key="9">
    <source>
        <dbReference type="PIRSR" id="PIRSR000294-2"/>
    </source>
</evidence>
<evidence type="ECO:0000256" key="6">
    <source>
        <dbReference type="ARBA" id="ARBA00023002"/>
    </source>
</evidence>
<dbReference type="GO" id="GO:0020037">
    <property type="term" value="F:heme binding"/>
    <property type="evidence" value="ECO:0007669"/>
    <property type="project" value="InterPro"/>
</dbReference>
<dbReference type="InterPro" id="IPR009056">
    <property type="entry name" value="Cyt_c-like_dom"/>
</dbReference>
<feature type="binding site" description="axial binding residue" evidence="9">
    <location>
        <position position="80"/>
    </location>
    <ligand>
        <name>heme c</name>
        <dbReference type="ChEBI" id="CHEBI:61717"/>
        <label>1</label>
    </ligand>
    <ligandPart>
        <name>Fe</name>
        <dbReference type="ChEBI" id="CHEBI:18248"/>
    </ligandPart>
</feature>
<feature type="binding site" description="covalent" evidence="8">
    <location>
        <position position="79"/>
    </location>
    <ligand>
        <name>heme c</name>
        <dbReference type="ChEBI" id="CHEBI:61717"/>
        <label>1</label>
    </ligand>
</feature>